<evidence type="ECO:0000256" key="1">
    <source>
        <dbReference type="SAM" id="MobiDB-lite"/>
    </source>
</evidence>
<proteinExistence type="predicted"/>
<accession>A0A0V0R454</accession>
<evidence type="ECO:0000313" key="2">
    <source>
        <dbReference type="EMBL" id="KRX09268.1"/>
    </source>
</evidence>
<dbReference type="EMBL" id="LDAU01000053">
    <property type="protein sequence ID" value="KRX09268.1"/>
    <property type="molecule type" value="Genomic_DNA"/>
</dbReference>
<dbReference type="AlphaFoldDB" id="A0A0V0R454"/>
<dbReference type="InParanoid" id="A0A0V0R454"/>
<protein>
    <submittedName>
        <fullName evidence="2">Uncharacterized protein</fullName>
    </submittedName>
</protein>
<evidence type="ECO:0000313" key="3">
    <source>
        <dbReference type="Proteomes" id="UP000054937"/>
    </source>
</evidence>
<reference evidence="2 3" key="1">
    <citation type="journal article" date="2015" name="Sci. Rep.">
        <title>Genome of the facultative scuticociliatosis pathogen Pseudocohnilembus persalinus provides insight into its virulence through horizontal gene transfer.</title>
        <authorList>
            <person name="Xiong J."/>
            <person name="Wang G."/>
            <person name="Cheng J."/>
            <person name="Tian M."/>
            <person name="Pan X."/>
            <person name="Warren A."/>
            <person name="Jiang C."/>
            <person name="Yuan D."/>
            <person name="Miao W."/>
        </authorList>
    </citation>
    <scope>NUCLEOTIDE SEQUENCE [LARGE SCALE GENOMIC DNA]</scope>
    <source>
        <strain evidence="2">36N120E</strain>
    </source>
</reference>
<dbReference type="PANTHER" id="PTHR36911">
    <property type="entry name" value="LIM ZINC-BINDING DOMAIN-CONTAINING PROTEIN-RELATED"/>
    <property type="match status" value="1"/>
</dbReference>
<gene>
    <name evidence="2" type="ORF">PPERSA_05937</name>
</gene>
<sequence length="363" mass="43084">MEDMDYGNTSNQEYLQFLEQEQDQNNDIMEQFQQNNNMNQYNNGNNMNVNNFNNNNQNDININQDFAQSQQIDQDQQGYQMQNLNQQRFMQQDIDVKQRKVDDVNVFLDVIKNQGSSSLETYKQLIDFLVDSQEKLDKVLDEAKEIELDTGTKLSKDLPSPQQVIEFAFNSKASHIQPVMPQHYRMSYMYQQQSLAGKKFPNPKIYSDDRQEFELQRSQLVDLQTKELVINNMDQESNAYLFEYDLQNYKQLPIPTNWDLIKNNMPRSERVKYNQQKFLFDGEDPKLYNLVVTQMRAQDSGLYQIQVRKNQIGIIRPNNFIMDSYKTEEQSWKVNQDNMEPLSHMQSESNDQSNQNFDDDLYD</sequence>
<name>A0A0V0R454_PSEPJ</name>
<organism evidence="2 3">
    <name type="scientific">Pseudocohnilembus persalinus</name>
    <name type="common">Ciliate</name>
    <dbReference type="NCBI Taxonomy" id="266149"/>
    <lineage>
        <taxon>Eukaryota</taxon>
        <taxon>Sar</taxon>
        <taxon>Alveolata</taxon>
        <taxon>Ciliophora</taxon>
        <taxon>Intramacronucleata</taxon>
        <taxon>Oligohymenophorea</taxon>
        <taxon>Scuticociliatia</taxon>
        <taxon>Philasterida</taxon>
        <taxon>Pseudocohnilembidae</taxon>
        <taxon>Pseudocohnilembus</taxon>
    </lineage>
</organism>
<dbReference type="PANTHER" id="PTHR36911:SF1">
    <property type="entry name" value="LIM ZINC-BINDING DOMAIN-CONTAINING PROTEIN"/>
    <property type="match status" value="1"/>
</dbReference>
<keyword evidence="3" id="KW-1185">Reference proteome</keyword>
<feature type="region of interest" description="Disordered" evidence="1">
    <location>
        <begin position="343"/>
        <end position="363"/>
    </location>
</feature>
<comment type="caution">
    <text evidence="2">The sequence shown here is derived from an EMBL/GenBank/DDBJ whole genome shotgun (WGS) entry which is preliminary data.</text>
</comment>
<dbReference type="Proteomes" id="UP000054937">
    <property type="component" value="Unassembled WGS sequence"/>
</dbReference>
<feature type="compositionally biased region" description="Low complexity" evidence="1">
    <location>
        <begin position="346"/>
        <end position="356"/>
    </location>
</feature>